<protein>
    <submittedName>
        <fullName evidence="1">Type II secretory pathway, pullulanase PulA</fullName>
    </submittedName>
</protein>
<dbReference type="InterPro" id="IPR005331">
    <property type="entry name" value="Sulfotransferase"/>
</dbReference>
<evidence type="ECO:0000313" key="1">
    <source>
        <dbReference type="EMBL" id="AVW91859.1"/>
    </source>
</evidence>
<proteinExistence type="predicted"/>
<reference evidence="1 2" key="1">
    <citation type="submission" date="2018-03" db="EMBL/GenBank/DDBJ databases">
        <title>The Complete Genome of Celeribacter baekdonensis strain LH4, a Thiosulfate-Oxidizing Alphaproteobacterium Isolated from Gulf of Mexico Continental Slope Sediments.</title>
        <authorList>
            <person name="Flood B.E."/>
            <person name="Bailey J.V."/>
            <person name="Leprich D."/>
        </authorList>
    </citation>
    <scope>NUCLEOTIDE SEQUENCE [LARGE SCALE GENOMIC DNA]</scope>
    <source>
        <strain evidence="1 2">LH4</strain>
    </source>
</reference>
<dbReference type="GO" id="GO:0008146">
    <property type="term" value="F:sulfotransferase activity"/>
    <property type="evidence" value="ECO:0007669"/>
    <property type="project" value="InterPro"/>
</dbReference>
<gene>
    <name evidence="1" type="ORF">DA792_12875</name>
</gene>
<evidence type="ECO:0000313" key="2">
    <source>
        <dbReference type="Proteomes" id="UP000241447"/>
    </source>
</evidence>
<accession>A0A2R4M416</accession>
<sequence>MIISSGRKYIFVHIPKTGGTALSLALETRAMADDILIGDTPKALKRRARVKSLSAQGRLWKHSQLADIEGIVAREALGDYFIFTLVRNPWDRIVSYYHWLRTQQWDHPAVRLAKASDFTTFLNAPETLRALSVPYRSYMTDGAGGERAVLYARLEALEADLAPLWAHLGFDLSPIERANASMRSRDFRGFYSDEDAQTVARIASEDIARFGYEFAPSASQM</sequence>
<name>A0A2R4M416_9RHOB</name>
<dbReference type="SUPFAM" id="SSF52540">
    <property type="entry name" value="P-loop containing nucleoside triphosphate hydrolases"/>
    <property type="match status" value="1"/>
</dbReference>
<organism evidence="1 2">
    <name type="scientific">Celeribacter baekdonensis</name>
    <dbReference type="NCBI Taxonomy" id="875171"/>
    <lineage>
        <taxon>Bacteria</taxon>
        <taxon>Pseudomonadati</taxon>
        <taxon>Pseudomonadota</taxon>
        <taxon>Alphaproteobacteria</taxon>
        <taxon>Rhodobacterales</taxon>
        <taxon>Roseobacteraceae</taxon>
        <taxon>Celeribacter</taxon>
    </lineage>
</organism>
<dbReference type="RefSeq" id="WP_107720287.1">
    <property type="nucleotide sequence ID" value="NZ_CP028475.1"/>
</dbReference>
<dbReference type="OrthoDB" id="288532at2"/>
<dbReference type="Pfam" id="PF03567">
    <property type="entry name" value="Sulfotransfer_2"/>
    <property type="match status" value="1"/>
</dbReference>
<dbReference type="EMBL" id="CP028475">
    <property type="protein sequence ID" value="AVW91859.1"/>
    <property type="molecule type" value="Genomic_DNA"/>
</dbReference>
<dbReference type="AlphaFoldDB" id="A0A2R4M416"/>
<dbReference type="InterPro" id="IPR027417">
    <property type="entry name" value="P-loop_NTPase"/>
</dbReference>
<dbReference type="Proteomes" id="UP000241447">
    <property type="component" value="Chromosome"/>
</dbReference>
<dbReference type="KEGG" id="cbak:DA792_12875"/>
<dbReference type="Gene3D" id="3.40.50.300">
    <property type="entry name" value="P-loop containing nucleotide triphosphate hydrolases"/>
    <property type="match status" value="1"/>
</dbReference>
<dbReference type="GO" id="GO:0016020">
    <property type="term" value="C:membrane"/>
    <property type="evidence" value="ECO:0007669"/>
    <property type="project" value="InterPro"/>
</dbReference>